<feature type="transmembrane region" description="Helical" evidence="6">
    <location>
        <begin position="205"/>
        <end position="228"/>
    </location>
</feature>
<dbReference type="EMBL" id="JAIVFP010000001">
    <property type="protein sequence ID" value="MCI4682095.1"/>
    <property type="molecule type" value="Genomic_DNA"/>
</dbReference>
<evidence type="ECO:0000256" key="4">
    <source>
        <dbReference type="ARBA" id="ARBA00022989"/>
    </source>
</evidence>
<evidence type="ECO:0000256" key="6">
    <source>
        <dbReference type="SAM" id="Phobius"/>
    </source>
</evidence>
<feature type="transmembrane region" description="Helical" evidence="6">
    <location>
        <begin position="27"/>
        <end position="44"/>
    </location>
</feature>
<feature type="transmembrane region" description="Helical" evidence="6">
    <location>
        <begin position="128"/>
        <end position="150"/>
    </location>
</feature>
<evidence type="ECO:0000256" key="5">
    <source>
        <dbReference type="ARBA" id="ARBA00023136"/>
    </source>
</evidence>
<feature type="domain" description="Copper resistance protein D" evidence="7">
    <location>
        <begin position="127"/>
        <end position="225"/>
    </location>
</feature>
<protein>
    <submittedName>
        <fullName evidence="8">CopD family protein</fullName>
    </submittedName>
</protein>
<name>A0ABS9Z3S5_9HYPH</name>
<gene>
    <name evidence="8" type="ORF">K2U94_04835</name>
</gene>
<keyword evidence="5 6" id="KW-0472">Membrane</keyword>
<dbReference type="InterPro" id="IPR032694">
    <property type="entry name" value="CopC/D"/>
</dbReference>
<keyword evidence="9" id="KW-1185">Reference proteome</keyword>
<evidence type="ECO:0000256" key="2">
    <source>
        <dbReference type="ARBA" id="ARBA00022475"/>
    </source>
</evidence>
<sequence length="233" mass="24556">MGDGWISVGDPGFVKAFFLEASFGRLWLARLLLTALLVGALVLARRRLPARNAATGIVLVLVGALLVSQAGIGHPAALPDKVRPFVIAGYSLHLLGGAAWIGGLWPLRTILAEAKHDDRVRPYVQFALGRFATMATGAVALVLVGAALNIQPEVAALNPSDLTAWGWCVVSKVVLFGALIAIAYRNRFVLTPLLGARRKEATKDLLRHVVVDQGLAAVVLAVAAFMGVTSPTG</sequence>
<evidence type="ECO:0000313" key="8">
    <source>
        <dbReference type="EMBL" id="MCI4682095.1"/>
    </source>
</evidence>
<comment type="subcellular location">
    <subcellularLocation>
        <location evidence="1">Cell membrane</location>
        <topology evidence="1">Multi-pass membrane protein</topology>
    </subcellularLocation>
</comment>
<evidence type="ECO:0000313" key="9">
    <source>
        <dbReference type="Proteomes" id="UP001139104"/>
    </source>
</evidence>
<keyword evidence="2" id="KW-1003">Cell membrane</keyword>
<dbReference type="PANTHER" id="PTHR34820">
    <property type="entry name" value="INNER MEMBRANE PROTEIN YEBZ"/>
    <property type="match status" value="1"/>
</dbReference>
<accession>A0ABS9Z3S5</accession>
<evidence type="ECO:0000256" key="3">
    <source>
        <dbReference type="ARBA" id="ARBA00022692"/>
    </source>
</evidence>
<organism evidence="8 9">
    <name type="scientific">Candidatus Rhodoblastus alkanivorans</name>
    <dbReference type="NCBI Taxonomy" id="2954117"/>
    <lineage>
        <taxon>Bacteria</taxon>
        <taxon>Pseudomonadati</taxon>
        <taxon>Pseudomonadota</taxon>
        <taxon>Alphaproteobacteria</taxon>
        <taxon>Hyphomicrobiales</taxon>
        <taxon>Rhodoblastaceae</taxon>
        <taxon>Rhodoblastus</taxon>
    </lineage>
</organism>
<evidence type="ECO:0000256" key="1">
    <source>
        <dbReference type="ARBA" id="ARBA00004651"/>
    </source>
</evidence>
<dbReference type="Pfam" id="PF05425">
    <property type="entry name" value="CopD"/>
    <property type="match status" value="1"/>
</dbReference>
<feature type="transmembrane region" description="Helical" evidence="6">
    <location>
        <begin position="56"/>
        <end position="73"/>
    </location>
</feature>
<proteinExistence type="predicted"/>
<dbReference type="Proteomes" id="UP001139104">
    <property type="component" value="Unassembled WGS sequence"/>
</dbReference>
<dbReference type="PANTHER" id="PTHR34820:SF4">
    <property type="entry name" value="INNER MEMBRANE PROTEIN YEBZ"/>
    <property type="match status" value="1"/>
</dbReference>
<feature type="transmembrane region" description="Helical" evidence="6">
    <location>
        <begin position="162"/>
        <end position="184"/>
    </location>
</feature>
<feature type="transmembrane region" description="Helical" evidence="6">
    <location>
        <begin position="85"/>
        <end position="107"/>
    </location>
</feature>
<keyword evidence="4 6" id="KW-1133">Transmembrane helix</keyword>
<dbReference type="RefSeq" id="WP_243066127.1">
    <property type="nucleotide sequence ID" value="NZ_JAIVFP010000001.1"/>
</dbReference>
<evidence type="ECO:0000259" key="7">
    <source>
        <dbReference type="Pfam" id="PF05425"/>
    </source>
</evidence>
<dbReference type="InterPro" id="IPR008457">
    <property type="entry name" value="Cu-R_CopD_dom"/>
</dbReference>
<comment type="caution">
    <text evidence="8">The sequence shown here is derived from an EMBL/GenBank/DDBJ whole genome shotgun (WGS) entry which is preliminary data.</text>
</comment>
<keyword evidence="3 6" id="KW-0812">Transmembrane</keyword>
<reference evidence="8" key="1">
    <citation type="journal article" date="2022" name="ISME J.">
        <title>Identification of active gaseous-alkane degraders at natural gas seeps.</title>
        <authorList>
            <person name="Farhan Ul Haque M."/>
            <person name="Hernandez M."/>
            <person name="Crombie A.T."/>
            <person name="Murrell J.C."/>
        </authorList>
    </citation>
    <scope>NUCLEOTIDE SEQUENCE</scope>
    <source>
        <strain evidence="8">PC2</strain>
    </source>
</reference>